<dbReference type="OrthoDB" id="1627328at2"/>
<dbReference type="Proteomes" id="UP000016568">
    <property type="component" value="Unassembled WGS sequence"/>
</dbReference>
<gene>
    <name evidence="1" type="ORF">NT2_14_00070</name>
</gene>
<reference evidence="1 2" key="1">
    <citation type="submission" date="2013-09" db="EMBL/GenBank/DDBJ databases">
        <title>Whole genome shotgun sequence of Novosphingobium tardaugens NBRC 16725.</title>
        <authorList>
            <person name="Isaki S."/>
            <person name="Hosoyama A."/>
            <person name="Tsuchikane K."/>
            <person name="Katsumata H."/>
            <person name="Ando Y."/>
            <person name="Yamazaki S."/>
            <person name="Fujita N."/>
        </authorList>
    </citation>
    <scope>NUCLEOTIDE SEQUENCE [LARGE SCALE GENOMIC DNA]</scope>
    <source>
        <strain evidence="1 2">NBRC 16725</strain>
    </source>
</reference>
<proteinExistence type="predicted"/>
<dbReference type="Pfam" id="PF10933">
    <property type="entry name" value="DUF2827"/>
    <property type="match status" value="1"/>
</dbReference>
<comment type="caution">
    <text evidence="1">The sequence shown here is derived from an EMBL/GenBank/DDBJ whole genome shotgun (WGS) entry which is preliminary data.</text>
</comment>
<dbReference type="eggNOG" id="ENOG5033S1S">
    <property type="taxonomic scope" value="Bacteria"/>
</dbReference>
<protein>
    <recommendedName>
        <fullName evidence="3">DUF2827 domain-containing protein</fullName>
    </recommendedName>
</protein>
<dbReference type="RefSeq" id="WP_021691821.1">
    <property type="nucleotide sequence ID" value="NZ_BASZ01000014.1"/>
</dbReference>
<name>U3A8B8_9SPHN</name>
<dbReference type="KEGG" id="ntd:EGO55_04580"/>
<evidence type="ECO:0000313" key="2">
    <source>
        <dbReference type="Proteomes" id="UP000016568"/>
    </source>
</evidence>
<dbReference type="AlphaFoldDB" id="U3A8B8"/>
<sequence length="370" mass="41839">MKARTGLKIGITIAACQDTQSLLGANGLSQNVLYLAFLFQRMPIAAQVGLICNTRPHAVADAYGLPVWTVEEAIGHCDLVIEMGSRSFDVSHVERLRKRRGKIVSFVAGNVMAFNLESLAHGGPAGEQLAKHKFDAVWILPHHWHMCRSYCAITATPNVHMAGMLWDPVFLKQTMASMHKNAFWREPENGQYTLGCFDPNLNVLKTFHWPLLVAEEAYRQDKSRISKMLLFSTLRLKESRHVTEMILATDLGRDGKISMEDRHPLVHVMGNNVHAVVTHQWENRLNYLYYELLYLGWPLIHNTPDLEGAGYYYQQFDPQDGGRMLNEALQGHPVHRITQRAAIRDVLWAVSVDNPANQDSYTALVQQVMG</sequence>
<dbReference type="InterPro" id="IPR021234">
    <property type="entry name" value="DUF2827"/>
</dbReference>
<organism evidence="1 2">
    <name type="scientific">Caenibius tardaugens NBRC 16725</name>
    <dbReference type="NCBI Taxonomy" id="1219035"/>
    <lineage>
        <taxon>Bacteria</taxon>
        <taxon>Pseudomonadati</taxon>
        <taxon>Pseudomonadota</taxon>
        <taxon>Alphaproteobacteria</taxon>
        <taxon>Sphingomonadales</taxon>
        <taxon>Erythrobacteraceae</taxon>
        <taxon>Caenibius</taxon>
    </lineage>
</organism>
<keyword evidence="2" id="KW-1185">Reference proteome</keyword>
<dbReference type="EMBL" id="BASZ01000014">
    <property type="protein sequence ID" value="GAD51003.1"/>
    <property type="molecule type" value="Genomic_DNA"/>
</dbReference>
<accession>U3A8B8</accession>
<evidence type="ECO:0000313" key="1">
    <source>
        <dbReference type="EMBL" id="GAD51003.1"/>
    </source>
</evidence>
<evidence type="ECO:0008006" key="3">
    <source>
        <dbReference type="Google" id="ProtNLM"/>
    </source>
</evidence>